<accession>A0A7H4MYV3</accession>
<dbReference type="EMBL" id="UGMS01000001">
    <property type="protein sequence ID" value="STV71234.1"/>
    <property type="molecule type" value="Genomic_DNA"/>
</dbReference>
<organism evidence="1 2">
    <name type="scientific">Klebsiella michiganensis</name>
    <dbReference type="NCBI Taxonomy" id="1134687"/>
    <lineage>
        <taxon>Bacteria</taxon>
        <taxon>Pseudomonadati</taxon>
        <taxon>Pseudomonadota</taxon>
        <taxon>Gammaproteobacteria</taxon>
        <taxon>Enterobacterales</taxon>
        <taxon>Enterobacteriaceae</taxon>
        <taxon>Klebsiella/Raoultella group</taxon>
        <taxon>Klebsiella</taxon>
    </lineage>
</organism>
<reference evidence="1 2" key="1">
    <citation type="submission" date="2018-06" db="EMBL/GenBank/DDBJ databases">
        <authorList>
            <consortium name="Pathogen Informatics"/>
            <person name="Doyle S."/>
        </authorList>
    </citation>
    <scope>NUCLEOTIDE SEQUENCE [LARGE SCALE GENOMIC DNA]</scope>
    <source>
        <strain evidence="1 2">NCTC11685</strain>
    </source>
</reference>
<comment type="caution">
    <text evidence="1">The sequence shown here is derived from an EMBL/GenBank/DDBJ whole genome shotgun (WGS) entry which is preliminary data.</text>
</comment>
<gene>
    <name evidence="1" type="ORF">NCTC11685_00166</name>
</gene>
<evidence type="ECO:0000313" key="2">
    <source>
        <dbReference type="Proteomes" id="UP000254863"/>
    </source>
</evidence>
<dbReference type="Proteomes" id="UP000254863">
    <property type="component" value="Unassembled WGS sequence"/>
</dbReference>
<name>A0A7H4MYV3_9ENTR</name>
<protein>
    <submittedName>
        <fullName evidence="1">Transcriptional regulator</fullName>
    </submittedName>
</protein>
<sequence length="125" mass="14199">MIWSTYPSLKNSCCWCFPPTHSAFALPPLRRAVPTGRWVKRFWRNQRRWRARSRTSAPITRWLACVASGGYAGIVPQSVLDTLTLPEASQLRPVGQAITQLIWRKGYASPALEKMRQLLESASDL</sequence>
<dbReference type="AlphaFoldDB" id="A0A7H4MYV3"/>
<evidence type="ECO:0000313" key="1">
    <source>
        <dbReference type="EMBL" id="STV71234.1"/>
    </source>
</evidence>
<proteinExistence type="predicted"/>